<feature type="compositionally biased region" description="Basic and acidic residues" evidence="1">
    <location>
        <begin position="289"/>
        <end position="304"/>
    </location>
</feature>
<dbReference type="KEGG" id="erz:ER308_07135"/>
<evidence type="ECO:0000313" key="3">
    <source>
        <dbReference type="Proteomes" id="UP000291469"/>
    </source>
</evidence>
<gene>
    <name evidence="2" type="ORF">ER308_07135</name>
</gene>
<proteinExistence type="predicted"/>
<dbReference type="RefSeq" id="WP_131154337.1">
    <property type="nucleotide sequence ID" value="NZ_CP036402.1"/>
</dbReference>
<feature type="compositionally biased region" description="Acidic residues" evidence="1">
    <location>
        <begin position="311"/>
        <end position="323"/>
    </location>
</feature>
<feature type="region of interest" description="Disordered" evidence="1">
    <location>
        <begin position="273"/>
        <end position="364"/>
    </location>
</feature>
<dbReference type="AlphaFoldDB" id="A0A411YDT8"/>
<evidence type="ECO:0000313" key="2">
    <source>
        <dbReference type="EMBL" id="QBI19340.1"/>
    </source>
</evidence>
<feature type="region of interest" description="Disordered" evidence="1">
    <location>
        <begin position="1"/>
        <end position="50"/>
    </location>
</feature>
<sequence>MSDITGAADAFDENQPPEQAGVDPAAVDPAGPTVGDDGLAPPVGGQGDLGVDEMMDLAIASTAASRADQDFEQPTVITGFRQETRQEGRWPEPIAQHMTTPGPIRRETVEQRRTPEEAAQSVIGNAPERELREYQRKLYAGGFYQEPFEDIRWGFGGPETLSAAMNFFEFAAHYREPGTGEELPFWDVLERVVDSSGGMDDLEDDPDHREPAPMIDLQDPEAIGHTVDDTFRQVAGRRATDEEKRAFVSLTHRLQRERQMTQHEYRAALQRQEAGMPQRPGDEQFVGHPEGETQFDRPDPEHPMRGAPDVEPGEPPEAVETEGVDVAARAREFVEEQAPGDVLDREARQAHQAFRGMATRGRGV</sequence>
<name>A0A411YDT8_9ACTN</name>
<evidence type="ECO:0000256" key="1">
    <source>
        <dbReference type="SAM" id="MobiDB-lite"/>
    </source>
</evidence>
<reference evidence="2 3" key="1">
    <citation type="submission" date="2019-01" db="EMBL/GenBank/DDBJ databases">
        <title>Egibacter rhizosphaerae EGI 80759T.</title>
        <authorList>
            <person name="Chen D.-D."/>
            <person name="Tian Y."/>
            <person name="Jiao J.-Y."/>
            <person name="Zhang X.-T."/>
            <person name="Zhang Y.-G."/>
            <person name="Zhang Y."/>
            <person name="Xiao M."/>
            <person name="Shu W.-S."/>
            <person name="Li W.-J."/>
        </authorList>
    </citation>
    <scope>NUCLEOTIDE SEQUENCE [LARGE SCALE GENOMIC DNA]</scope>
    <source>
        <strain evidence="2 3">EGI 80759</strain>
    </source>
</reference>
<dbReference type="EMBL" id="CP036402">
    <property type="protein sequence ID" value="QBI19340.1"/>
    <property type="molecule type" value="Genomic_DNA"/>
</dbReference>
<organism evidence="2 3">
    <name type="scientific">Egibacter rhizosphaerae</name>
    <dbReference type="NCBI Taxonomy" id="1670831"/>
    <lineage>
        <taxon>Bacteria</taxon>
        <taxon>Bacillati</taxon>
        <taxon>Actinomycetota</taxon>
        <taxon>Nitriliruptoria</taxon>
        <taxon>Egibacterales</taxon>
        <taxon>Egibacteraceae</taxon>
        <taxon>Egibacter</taxon>
    </lineage>
</organism>
<accession>A0A411YDT8</accession>
<feature type="region of interest" description="Disordered" evidence="1">
    <location>
        <begin position="196"/>
        <end position="215"/>
    </location>
</feature>
<dbReference type="Proteomes" id="UP000291469">
    <property type="component" value="Chromosome"/>
</dbReference>
<keyword evidence="3" id="KW-1185">Reference proteome</keyword>
<protein>
    <submittedName>
        <fullName evidence="2">Uncharacterized protein</fullName>
    </submittedName>
</protein>